<accession>A0A316EQR6</accession>
<feature type="transmembrane region" description="Helical" evidence="6">
    <location>
        <begin position="159"/>
        <end position="176"/>
    </location>
</feature>
<name>A0A316EQR6_9BURK</name>
<gene>
    <name evidence="7" type="ORF">C7419_103499</name>
</gene>
<dbReference type="Pfam" id="PF01810">
    <property type="entry name" value="LysE"/>
    <property type="match status" value="1"/>
</dbReference>
<keyword evidence="8" id="KW-1185">Reference proteome</keyword>
<evidence type="ECO:0000313" key="8">
    <source>
        <dbReference type="Proteomes" id="UP000245754"/>
    </source>
</evidence>
<dbReference type="RefSeq" id="WP_109584229.1">
    <property type="nucleotide sequence ID" value="NZ_QGGT01000003.1"/>
</dbReference>
<dbReference type="EMBL" id="QGGT01000003">
    <property type="protein sequence ID" value="PWK34180.1"/>
    <property type="molecule type" value="Genomic_DNA"/>
</dbReference>
<dbReference type="InterPro" id="IPR001123">
    <property type="entry name" value="LeuE-type"/>
</dbReference>
<evidence type="ECO:0000256" key="1">
    <source>
        <dbReference type="ARBA" id="ARBA00004651"/>
    </source>
</evidence>
<evidence type="ECO:0000256" key="5">
    <source>
        <dbReference type="ARBA" id="ARBA00023136"/>
    </source>
</evidence>
<keyword evidence="5 6" id="KW-0472">Membrane</keyword>
<dbReference type="Proteomes" id="UP000245754">
    <property type="component" value="Unassembled WGS sequence"/>
</dbReference>
<keyword evidence="4 6" id="KW-1133">Transmembrane helix</keyword>
<dbReference type="PANTHER" id="PTHR30086">
    <property type="entry name" value="ARGININE EXPORTER PROTEIN ARGO"/>
    <property type="match status" value="1"/>
</dbReference>
<evidence type="ECO:0000313" key="7">
    <source>
        <dbReference type="EMBL" id="PWK34180.1"/>
    </source>
</evidence>
<comment type="subcellular location">
    <subcellularLocation>
        <location evidence="1">Cell membrane</location>
        <topology evidence="1">Multi-pass membrane protein</topology>
    </subcellularLocation>
</comment>
<evidence type="ECO:0000256" key="2">
    <source>
        <dbReference type="ARBA" id="ARBA00022475"/>
    </source>
</evidence>
<reference evidence="7 8" key="1">
    <citation type="submission" date="2018-05" db="EMBL/GenBank/DDBJ databases">
        <title>Genomic Encyclopedia of Type Strains, Phase IV (KMG-V): Genome sequencing to study the core and pangenomes of soil and plant-associated prokaryotes.</title>
        <authorList>
            <person name="Whitman W."/>
        </authorList>
    </citation>
    <scope>NUCLEOTIDE SEQUENCE [LARGE SCALE GENOMIC DNA]</scope>
    <source>
        <strain evidence="7 8">SLV-132</strain>
    </source>
</reference>
<feature type="transmembrane region" description="Helical" evidence="6">
    <location>
        <begin position="69"/>
        <end position="88"/>
    </location>
</feature>
<dbReference type="AlphaFoldDB" id="A0A316EQR6"/>
<evidence type="ECO:0000256" key="6">
    <source>
        <dbReference type="SAM" id="Phobius"/>
    </source>
</evidence>
<sequence>MQQFLMIAAAHFLALLSPGPDFFLIARTSLSAGPRIASGACLGIALANGVFIVAAFAGTTALRPDTTPFVILQLAGCAYLLYIGALFIRHAGSQDLNAGVVSASRGGSAHATAPPVAWRRAAAMGFLSGILNPKNALFYASLAAMLTGPHSSAGWKTLYGTWMFGAVLLWDLAIAATIGHKTVQHRFARALPWVERLSGLALILLAAGVIVMLAL</sequence>
<keyword evidence="2" id="KW-1003">Cell membrane</keyword>
<dbReference type="PANTHER" id="PTHR30086:SF17">
    <property type="entry name" value="LYSE FAMILY TRANSLOCATOR"/>
    <property type="match status" value="1"/>
</dbReference>
<evidence type="ECO:0000256" key="4">
    <source>
        <dbReference type="ARBA" id="ARBA00022989"/>
    </source>
</evidence>
<protein>
    <submittedName>
        <fullName evidence="7">Threonine/homoserine/homoserine lactone efflux protein</fullName>
    </submittedName>
</protein>
<dbReference type="GO" id="GO:0015171">
    <property type="term" value="F:amino acid transmembrane transporter activity"/>
    <property type="evidence" value="ECO:0007669"/>
    <property type="project" value="TreeGrafter"/>
</dbReference>
<comment type="caution">
    <text evidence="7">The sequence shown here is derived from an EMBL/GenBank/DDBJ whole genome shotgun (WGS) entry which is preliminary data.</text>
</comment>
<proteinExistence type="predicted"/>
<dbReference type="GO" id="GO:0005886">
    <property type="term" value="C:plasma membrane"/>
    <property type="evidence" value="ECO:0007669"/>
    <property type="project" value="UniProtKB-SubCell"/>
</dbReference>
<organism evidence="7 8">
    <name type="scientific">Cupriavidus plantarum</name>
    <dbReference type="NCBI Taxonomy" id="942865"/>
    <lineage>
        <taxon>Bacteria</taxon>
        <taxon>Pseudomonadati</taxon>
        <taxon>Pseudomonadota</taxon>
        <taxon>Betaproteobacteria</taxon>
        <taxon>Burkholderiales</taxon>
        <taxon>Burkholderiaceae</taxon>
        <taxon>Cupriavidus</taxon>
    </lineage>
</organism>
<keyword evidence="3 6" id="KW-0812">Transmembrane</keyword>
<feature type="transmembrane region" description="Helical" evidence="6">
    <location>
        <begin position="36"/>
        <end position="57"/>
    </location>
</feature>
<evidence type="ECO:0000256" key="3">
    <source>
        <dbReference type="ARBA" id="ARBA00022692"/>
    </source>
</evidence>
<feature type="transmembrane region" description="Helical" evidence="6">
    <location>
        <begin position="197"/>
        <end position="214"/>
    </location>
</feature>